<evidence type="ECO:0000256" key="1">
    <source>
        <dbReference type="SAM" id="SignalP"/>
    </source>
</evidence>
<dbReference type="GO" id="GO:0033925">
    <property type="term" value="F:mannosyl-glycoprotein endo-beta-N-acetylglucosaminidase activity"/>
    <property type="evidence" value="ECO:0007669"/>
    <property type="project" value="InterPro"/>
</dbReference>
<dbReference type="PANTHER" id="PTHR13246:SF1">
    <property type="entry name" value="CYTOSOLIC ENDO-BETA-N-ACETYLGLUCOSAMINIDASE"/>
    <property type="match status" value="1"/>
</dbReference>
<feature type="domain" description="Secretion system C-terminal sorting" evidence="3">
    <location>
        <begin position="1188"/>
        <end position="1251"/>
    </location>
</feature>
<dbReference type="InterPro" id="IPR026444">
    <property type="entry name" value="Secre_tail"/>
</dbReference>
<dbReference type="RefSeq" id="WP_297302769.1">
    <property type="nucleotide sequence ID" value="NZ_CAUAJF010000001.1"/>
</dbReference>
<protein>
    <submittedName>
        <fullName evidence="4">Secretion protein</fullName>
    </submittedName>
</protein>
<accession>A0A354M2Y1</accession>
<reference evidence="4 5" key="1">
    <citation type="journal article" date="2018" name="Nat. Biotechnol.">
        <title>A standardized bacterial taxonomy based on genome phylogeny substantially revises the tree of life.</title>
        <authorList>
            <person name="Parks D.H."/>
            <person name="Chuvochina M."/>
            <person name="Waite D.W."/>
            <person name="Rinke C."/>
            <person name="Skarshewski A."/>
            <person name="Chaumeil P.A."/>
            <person name="Hugenholtz P."/>
        </authorList>
    </citation>
    <scope>NUCLEOTIDE SEQUENCE [LARGE SCALE GENOMIC DNA]</scope>
    <source>
        <strain evidence="4">UBA11482</strain>
    </source>
</reference>
<proteinExistence type="predicted"/>
<dbReference type="Pfam" id="PF13385">
    <property type="entry name" value="Laminin_G_3"/>
    <property type="match status" value="1"/>
</dbReference>
<dbReference type="Pfam" id="PF03644">
    <property type="entry name" value="Glyco_hydro_85"/>
    <property type="match status" value="1"/>
</dbReference>
<evidence type="ECO:0000313" key="4">
    <source>
        <dbReference type="EMBL" id="HBJ08870.1"/>
    </source>
</evidence>
<dbReference type="AlphaFoldDB" id="A0A354M2Y1"/>
<dbReference type="InterPro" id="IPR032979">
    <property type="entry name" value="ENGase"/>
</dbReference>
<dbReference type="GO" id="GO:0005975">
    <property type="term" value="P:carbohydrate metabolic process"/>
    <property type="evidence" value="ECO:0007669"/>
    <property type="project" value="UniProtKB-ARBA"/>
</dbReference>
<feature type="chain" id="PRO_5016850118" evidence="1">
    <location>
        <begin position="23"/>
        <end position="1262"/>
    </location>
</feature>
<keyword evidence="1" id="KW-0732">Signal</keyword>
<evidence type="ECO:0000313" key="5">
    <source>
        <dbReference type="Proteomes" id="UP000262954"/>
    </source>
</evidence>
<gene>
    <name evidence="4" type="ORF">DDY73_07665</name>
</gene>
<dbReference type="GO" id="GO:0005829">
    <property type="term" value="C:cytosol"/>
    <property type="evidence" value="ECO:0007669"/>
    <property type="project" value="UniProtKB-SubCell"/>
</dbReference>
<dbReference type="Proteomes" id="UP000262954">
    <property type="component" value="Unassembled WGS sequence"/>
</dbReference>
<sequence>MKKIKLFFSAMLFLSVTFFVNGQSLPTHPKYIKEVDNGESFIDYFRDWEPGVPISEDENFYISRVKPKERFVNSKTQVNPDLTTDRKICMWVPVGNTDKEWGPMPRYVFDGDNFGLWSYVDIQGGWGINWVRVPGAYSDVCHKNGVDNGCLLFFDMGTGSTAQPIINMLIEKEGGKFKYSRKLVRFMKYYGVDGLGINPESYVDRASEFQDFLAECHEVAVEEGWHFKVYWYGTMNNDGRVNLGSSLSANQGKWFVKNGKKVTDMYMLNYNWNGSLGSSLNYAESVGGSRYNVYAGFDIQGRWLHSGEWSSGTGWSELTRTDASMVFWGAHAASQMYLNSTEMGSGDKAVMETYPVKQEQFFSGGNQNPANLPPVNDDISSSSINAMKKFHGIATYIPARSTLQTLPFVTRFGLGNGMVFRKEGKVTFDKKWYNISTQDYLPTWRWWITGADFKSVPDDQISCTFSFDDSWFAGSCLKLSGATKISNIRMFKTDFTIAKGDRITLRYKVNSGTETHLKLIWSKVGSENTFESVVIPAAAKQGEWAEFSSSANALKMNGNVACIGFAVENTNEDYEILLGEFAIVNNNKTQQPVAPTITLGKILDRRYNEIDFKVIYKLKDQNPSNPAEPIYNEDLDAWYFEIWSQPEDGEPTLCTTTTSWAAYVVGAPANAKTSKYRFGVRTVAPDGKTETDIVWSDYIEEQKVTTVQDLSIDKSIIKKKEPFTITMEDPFLAEQIEYWSIVDPLTDDIISMGENEASFTTSIEKEGSFDVLVNMNDGSQIMVRGFVQISPDETGALPIIEDFTASPSSLEGGENQTHVTYSALRLGEGKVSRGLDLHDPQMFRLPENAISNMKSYSIALWFKADGFFHANMGTNLINRRYLACHWPHNNWGSFWVHIWPEQKDGSGNIVVNDNVISYTLWGTPDFPSRIINGVSDGNPHQVPNPYCTSDEYSVSLNTWNHLVICYNGTTQKMYLNGKKVAEANQSYREYKDLNGYLGSVEDKAPIYFGGSNVYHSGFNGTIDEVQVWDKSLSDAEVLDAMKGYAGREIPASLRGYWDFEEVQSDNSFANKGHGGDLKGTYIVFVGAAGENSDAATEEMMTPDNSVLGNPAISGSLEIKTKAVYDMPGASVVQDGKEATATYDADGKYDVTLTLENMWGKDTKTKTEYIVVSGLLNGMDKESIEMMNVYPNPFVDAVNIRFAKAGDFAVEIIAPNGVCVSNRTLNVTEGETIRLSINGSTGMYLVRIIEDGVCVKTLKVNKK</sequence>
<comment type="caution">
    <text evidence="4">The sequence shown here is derived from an EMBL/GenBank/DDBJ whole genome shotgun (WGS) entry which is preliminary data.</text>
</comment>
<dbReference type="InterPro" id="IPR013320">
    <property type="entry name" value="ConA-like_dom_sf"/>
</dbReference>
<feature type="domain" description="Cytosolic endo-beta-N-acetylglucosaminidase TIM barrel" evidence="2">
    <location>
        <begin position="113"/>
        <end position="418"/>
    </location>
</feature>
<dbReference type="Gene3D" id="2.60.120.260">
    <property type="entry name" value="Galactose-binding domain-like"/>
    <property type="match status" value="1"/>
</dbReference>
<dbReference type="Gene3D" id="3.20.20.80">
    <property type="entry name" value="Glycosidases"/>
    <property type="match status" value="1"/>
</dbReference>
<evidence type="ECO:0000259" key="3">
    <source>
        <dbReference type="Pfam" id="PF18962"/>
    </source>
</evidence>
<dbReference type="SUPFAM" id="SSF49899">
    <property type="entry name" value="Concanavalin A-like lectins/glucanases"/>
    <property type="match status" value="1"/>
</dbReference>
<dbReference type="InterPro" id="IPR005201">
    <property type="entry name" value="TIM_ENGase"/>
</dbReference>
<organism evidence="4 5">
    <name type="scientific">Coprobacter fastidiosus</name>
    <dbReference type="NCBI Taxonomy" id="1099853"/>
    <lineage>
        <taxon>Bacteria</taxon>
        <taxon>Pseudomonadati</taxon>
        <taxon>Bacteroidota</taxon>
        <taxon>Bacteroidia</taxon>
        <taxon>Bacteroidales</taxon>
        <taxon>Barnesiellaceae</taxon>
        <taxon>Coprobacter</taxon>
    </lineage>
</organism>
<name>A0A354M2Y1_9BACT</name>
<dbReference type="PANTHER" id="PTHR13246">
    <property type="entry name" value="ENDO BETA N-ACETYLGLUCOSAMINIDASE"/>
    <property type="match status" value="1"/>
</dbReference>
<evidence type="ECO:0000259" key="2">
    <source>
        <dbReference type="Pfam" id="PF03644"/>
    </source>
</evidence>
<dbReference type="Gene3D" id="2.60.120.200">
    <property type="match status" value="1"/>
</dbReference>
<dbReference type="Pfam" id="PF18962">
    <property type="entry name" value="Por_Secre_tail"/>
    <property type="match status" value="1"/>
</dbReference>
<dbReference type="NCBIfam" id="TIGR04183">
    <property type="entry name" value="Por_Secre_tail"/>
    <property type="match status" value="1"/>
</dbReference>
<dbReference type="EMBL" id="DNWC01000096">
    <property type="protein sequence ID" value="HBJ08870.1"/>
    <property type="molecule type" value="Genomic_DNA"/>
</dbReference>
<dbReference type="SUPFAM" id="SSF49299">
    <property type="entry name" value="PKD domain"/>
    <property type="match status" value="1"/>
</dbReference>
<feature type="signal peptide" evidence="1">
    <location>
        <begin position="1"/>
        <end position="22"/>
    </location>
</feature>
<dbReference type="InterPro" id="IPR035986">
    <property type="entry name" value="PKD_dom_sf"/>
</dbReference>